<evidence type="ECO:0000313" key="4">
    <source>
        <dbReference type="Proteomes" id="UP000199301"/>
    </source>
</evidence>
<gene>
    <name evidence="3" type="ORF">SAMN04489718_2134</name>
</gene>
<feature type="domain" description="DUF8185" evidence="2">
    <location>
        <begin position="101"/>
        <end position="207"/>
    </location>
</feature>
<evidence type="ECO:0000313" key="3">
    <source>
        <dbReference type="EMBL" id="SDQ77293.1"/>
    </source>
</evidence>
<accession>A0A1H1DLG4</accession>
<dbReference type="InterPro" id="IPR058498">
    <property type="entry name" value="DUF8185"/>
</dbReference>
<dbReference type="RefSeq" id="WP_092523412.1">
    <property type="nucleotide sequence ID" value="NZ_FNKO01000002.1"/>
</dbReference>
<dbReference type="Proteomes" id="UP000199301">
    <property type="component" value="Unassembled WGS sequence"/>
</dbReference>
<sequence length="213" mass="23292">MPELRMSQSVERDDLSAFVARAVRLDEQAVIRLRMRADGERIDVWSATPFDALCTRSVQGEVEPRDVSVSGKELLAALTVANGPVMDPGPERDLMWRSELPPPEGWRHVDDLPAKVVGEVAEQGVGVARENVGPKGTPPASLMDQEVFTVSGSGLKVTVPLRCLFVLTGMGFLVGNPSDDEIVRVNATDSWLRIDSRFGAVVRRRHALLPLLT</sequence>
<dbReference type="EMBL" id="FNKO01000002">
    <property type="protein sequence ID" value="SDQ77293.1"/>
    <property type="molecule type" value="Genomic_DNA"/>
</dbReference>
<proteinExistence type="predicted"/>
<name>A0A1H1DLG4_9ACTN</name>
<evidence type="ECO:0000259" key="2">
    <source>
        <dbReference type="Pfam" id="PF26572"/>
    </source>
</evidence>
<organism evidence="3 4">
    <name type="scientific">Actinopolyspora saharensis</name>
    <dbReference type="NCBI Taxonomy" id="995062"/>
    <lineage>
        <taxon>Bacteria</taxon>
        <taxon>Bacillati</taxon>
        <taxon>Actinomycetota</taxon>
        <taxon>Actinomycetes</taxon>
        <taxon>Actinopolysporales</taxon>
        <taxon>Actinopolysporaceae</taxon>
        <taxon>Actinopolyspora</taxon>
    </lineage>
</organism>
<dbReference type="STRING" id="995062.SAMN04489718_2134"/>
<evidence type="ECO:0000259" key="1">
    <source>
        <dbReference type="Pfam" id="PF26035"/>
    </source>
</evidence>
<feature type="domain" description="DUF8010" evidence="1">
    <location>
        <begin position="2"/>
        <end position="98"/>
    </location>
</feature>
<protein>
    <submittedName>
        <fullName evidence="3">Uncharacterized protein</fullName>
    </submittedName>
</protein>
<dbReference type="Pfam" id="PF26572">
    <property type="entry name" value="DUF8185"/>
    <property type="match status" value="1"/>
</dbReference>
<dbReference type="OrthoDB" id="5178111at2"/>
<reference evidence="4" key="1">
    <citation type="submission" date="2016-10" db="EMBL/GenBank/DDBJ databases">
        <authorList>
            <person name="Varghese N."/>
            <person name="Submissions S."/>
        </authorList>
    </citation>
    <scope>NUCLEOTIDE SEQUENCE [LARGE SCALE GENOMIC DNA]</scope>
    <source>
        <strain evidence="4">DSM 45459</strain>
    </source>
</reference>
<dbReference type="AlphaFoldDB" id="A0A1H1DLG4"/>
<dbReference type="InterPro" id="IPR058323">
    <property type="entry name" value="DUF8010"/>
</dbReference>
<keyword evidence="4" id="KW-1185">Reference proteome</keyword>
<dbReference type="Pfam" id="PF26035">
    <property type="entry name" value="DUF8010"/>
    <property type="match status" value="1"/>
</dbReference>